<organism evidence="2 3">
    <name type="scientific">Sorghum bicolor</name>
    <name type="common">Sorghum</name>
    <name type="synonym">Sorghum vulgare</name>
    <dbReference type="NCBI Taxonomy" id="4558"/>
    <lineage>
        <taxon>Eukaryota</taxon>
        <taxon>Viridiplantae</taxon>
        <taxon>Streptophyta</taxon>
        <taxon>Embryophyta</taxon>
        <taxon>Tracheophyta</taxon>
        <taxon>Spermatophyta</taxon>
        <taxon>Magnoliopsida</taxon>
        <taxon>Liliopsida</taxon>
        <taxon>Poales</taxon>
        <taxon>Poaceae</taxon>
        <taxon>PACMAD clade</taxon>
        <taxon>Panicoideae</taxon>
        <taxon>Andropogonodae</taxon>
        <taxon>Andropogoneae</taxon>
        <taxon>Sorghinae</taxon>
        <taxon>Sorghum</taxon>
    </lineage>
</organism>
<protein>
    <submittedName>
        <fullName evidence="2">Uncharacterized protein</fullName>
    </submittedName>
</protein>
<reference evidence="3" key="2">
    <citation type="journal article" date="2018" name="Plant J.">
        <title>The Sorghum bicolor reference genome: improved assembly, gene annotations, a transcriptome atlas, and signatures of genome organization.</title>
        <authorList>
            <person name="McCormick R.F."/>
            <person name="Truong S.K."/>
            <person name="Sreedasyam A."/>
            <person name="Jenkins J."/>
            <person name="Shu S."/>
            <person name="Sims D."/>
            <person name="Kennedy M."/>
            <person name="Amirebrahimi M."/>
            <person name="Weers B.D."/>
            <person name="McKinley B."/>
            <person name="Mattison A."/>
            <person name="Morishige D.T."/>
            <person name="Grimwood J."/>
            <person name="Schmutz J."/>
            <person name="Mullet J.E."/>
        </authorList>
    </citation>
    <scope>NUCLEOTIDE SEQUENCE [LARGE SCALE GENOMIC DNA]</scope>
    <source>
        <strain evidence="3">cv. BTx623</strain>
    </source>
</reference>
<evidence type="ECO:0000313" key="2">
    <source>
        <dbReference type="EMBL" id="KXG26449.1"/>
    </source>
</evidence>
<reference evidence="2 3" key="1">
    <citation type="journal article" date="2009" name="Nature">
        <title>The Sorghum bicolor genome and the diversification of grasses.</title>
        <authorList>
            <person name="Paterson A.H."/>
            <person name="Bowers J.E."/>
            <person name="Bruggmann R."/>
            <person name="Dubchak I."/>
            <person name="Grimwood J."/>
            <person name="Gundlach H."/>
            <person name="Haberer G."/>
            <person name="Hellsten U."/>
            <person name="Mitros T."/>
            <person name="Poliakov A."/>
            <person name="Schmutz J."/>
            <person name="Spannagl M."/>
            <person name="Tang H."/>
            <person name="Wang X."/>
            <person name="Wicker T."/>
            <person name="Bharti A.K."/>
            <person name="Chapman J."/>
            <person name="Feltus F.A."/>
            <person name="Gowik U."/>
            <person name="Grigoriev I.V."/>
            <person name="Lyons E."/>
            <person name="Maher C.A."/>
            <person name="Martis M."/>
            <person name="Narechania A."/>
            <person name="Otillar R.P."/>
            <person name="Penning B.W."/>
            <person name="Salamov A.A."/>
            <person name="Wang Y."/>
            <person name="Zhang L."/>
            <person name="Carpita N.C."/>
            <person name="Freeling M."/>
            <person name="Gingle A.R."/>
            <person name="Hash C.T."/>
            <person name="Keller B."/>
            <person name="Klein P."/>
            <person name="Kresovich S."/>
            <person name="McCann M.C."/>
            <person name="Ming R."/>
            <person name="Peterson D.G."/>
            <person name="Mehboob-ur-Rahman"/>
            <person name="Ware D."/>
            <person name="Westhoff P."/>
            <person name="Mayer K.F."/>
            <person name="Messing J."/>
            <person name="Rokhsar D.S."/>
        </authorList>
    </citation>
    <scope>NUCLEOTIDE SEQUENCE [LARGE SCALE GENOMIC DNA]</scope>
    <source>
        <strain evidence="3">cv. BTx623</strain>
    </source>
</reference>
<gene>
    <name evidence="2" type="ORF">SORBI_3006G103800</name>
</gene>
<name>A0A1B6PLB0_SORBI</name>
<accession>A0A1B6PLB0</accession>
<feature type="compositionally biased region" description="Polar residues" evidence="1">
    <location>
        <begin position="154"/>
        <end position="165"/>
    </location>
</feature>
<feature type="region of interest" description="Disordered" evidence="1">
    <location>
        <begin position="120"/>
        <end position="165"/>
    </location>
</feature>
<proteinExistence type="predicted"/>
<dbReference type="Gramene" id="KXG26449">
    <property type="protein sequence ID" value="KXG26449"/>
    <property type="gene ID" value="SORBI_3006G103800"/>
</dbReference>
<dbReference type="Proteomes" id="UP000000768">
    <property type="component" value="Chromosome 6"/>
</dbReference>
<dbReference type="EMBL" id="CM000765">
    <property type="protein sequence ID" value="KXG26449.1"/>
    <property type="molecule type" value="Genomic_DNA"/>
</dbReference>
<dbReference type="InParanoid" id="A0A1B6PLB0"/>
<sequence length="165" mass="17341">MEAPPPPLGLASQPPTTIKVFNKTSTSKPDTAHHTRWEIHVLSHPVHLHLPSLLGLTETDNHLAWTIHYCTGDNHHRSNGAPTTLAPAATPTTPAPAAMPLDTLLAPATVAPATLAPDATLTTAKVRPQGYRPTLGDSHTKPPSPSPALAPVPTAQTTRTCSPRS</sequence>
<evidence type="ECO:0000256" key="1">
    <source>
        <dbReference type="SAM" id="MobiDB-lite"/>
    </source>
</evidence>
<evidence type="ECO:0000313" key="3">
    <source>
        <dbReference type="Proteomes" id="UP000000768"/>
    </source>
</evidence>
<dbReference type="AlphaFoldDB" id="A0A1B6PLB0"/>
<keyword evidence="3" id="KW-1185">Reference proteome</keyword>